<dbReference type="AlphaFoldDB" id="A0A7R6P4N7"/>
<evidence type="ECO:0000313" key="2">
    <source>
        <dbReference type="EMBL" id="BBB27109.1"/>
    </source>
</evidence>
<sequence length="532" mass="58627">MNKNCRSALPRCVMRSRSCAIKTVVSGLLLAITPQVHALNWELENGVTVDLDTSITYDAQWRQEKQNATLLAFNGQGPLVDDGNKAFDKGDMTQNRVSFSSDLDINYGDGGVFLRGRGWYDEIYDTDATKSFQQDGFDLHASEIELLDAFVYHTFDFEERSASVRLGKQVVNWGESLFLYGGISSAQAPLDVTKANAPGVELKDIFMPLGQANVQFDLTDKLSMSAYYQYDWESHRIDAPGTFFGWDFMGQGSTGDTLDVPFPSTVLENKPDAGQYGIAVYYLAEELNNTEFGLYYLRYNDFINSVRFLPPAFGPQLTNEFFEDINLIGLSFGTVFGDTNVSGEVSYRDGQPVQLGQGPTAGFYFSEAETLQAQISIIHLLGDTPIADNLALVGELGYNRVLSIDSDATAAGLGIDVSNVSAALNEDRSAAGAIISLSADYYALAEGLDLKVTGTYRNDFDGVSAVPLTFAKGLEQFSLKGDFNYLNNHSFGVSYVWNLTDPDEVTADIGRLELGHLQADKDYLAAYYKYRF</sequence>
<dbReference type="KEGG" id="ajp:AMJAP_2520"/>
<dbReference type="EMBL" id="AP014545">
    <property type="protein sequence ID" value="BBB27109.1"/>
    <property type="molecule type" value="Genomic_DNA"/>
</dbReference>
<dbReference type="Pfam" id="PF06980">
    <property type="entry name" value="DUF1302"/>
    <property type="match status" value="1"/>
</dbReference>
<evidence type="ECO:0000313" key="3">
    <source>
        <dbReference type="Proteomes" id="UP000595663"/>
    </source>
</evidence>
<name>A0A7R6P4N7_9GAMM</name>
<reference evidence="2 3" key="1">
    <citation type="journal article" date="2008" name="Int. J. Syst. Evol. Microbiol.">
        <title>Amphritea japonica sp. nov. and Amphritea balenae sp. nov., isolated from the sediment adjacent to sperm whale carcasses off Kagoshima, Japan.</title>
        <authorList>
            <person name="Miyazaki M."/>
            <person name="Nogi Y."/>
            <person name="Fujiwara Y."/>
            <person name="Kawato M."/>
            <person name="Nagahama T."/>
            <person name="Kubokawa K."/>
            <person name="Horikoshi K."/>
        </authorList>
    </citation>
    <scope>NUCLEOTIDE SEQUENCE [LARGE SCALE GENOMIC DNA]</scope>
    <source>
        <strain evidence="2 3">ATCC BAA-1530</strain>
    </source>
</reference>
<feature type="signal peptide" evidence="1">
    <location>
        <begin position="1"/>
        <end position="38"/>
    </location>
</feature>
<accession>A0A7R6P4N7</accession>
<keyword evidence="3" id="KW-1185">Reference proteome</keyword>
<proteinExistence type="predicted"/>
<keyword evidence="1" id="KW-0732">Signal</keyword>
<evidence type="ECO:0000256" key="1">
    <source>
        <dbReference type="SAM" id="SignalP"/>
    </source>
</evidence>
<gene>
    <name evidence="2" type="ORF">AMJAP_2520</name>
</gene>
<protein>
    <recommendedName>
        <fullName evidence="4">DUF1302 domain-containing protein</fullName>
    </recommendedName>
</protein>
<feature type="chain" id="PRO_5032419366" description="DUF1302 domain-containing protein" evidence="1">
    <location>
        <begin position="39"/>
        <end position="532"/>
    </location>
</feature>
<dbReference type="InterPro" id="IPR010727">
    <property type="entry name" value="DUF1302"/>
</dbReference>
<dbReference type="Proteomes" id="UP000595663">
    <property type="component" value="Chromosome"/>
</dbReference>
<evidence type="ECO:0008006" key="4">
    <source>
        <dbReference type="Google" id="ProtNLM"/>
    </source>
</evidence>
<organism evidence="2 3">
    <name type="scientific">Amphritea japonica ATCC BAA-1530</name>
    <dbReference type="NCBI Taxonomy" id="1278309"/>
    <lineage>
        <taxon>Bacteria</taxon>
        <taxon>Pseudomonadati</taxon>
        <taxon>Pseudomonadota</taxon>
        <taxon>Gammaproteobacteria</taxon>
        <taxon>Oceanospirillales</taxon>
        <taxon>Oceanospirillaceae</taxon>
        <taxon>Amphritea</taxon>
    </lineage>
</organism>